<dbReference type="CDD" id="cd18186">
    <property type="entry name" value="BTB_POZ_ZBTB_KLHL-like"/>
    <property type="match status" value="1"/>
</dbReference>
<keyword evidence="1" id="KW-0677">Repeat</keyword>
<dbReference type="InterPro" id="IPR000210">
    <property type="entry name" value="BTB/POZ_dom"/>
</dbReference>
<feature type="domain" description="BTB" evidence="4">
    <location>
        <begin position="871"/>
        <end position="940"/>
    </location>
</feature>
<feature type="compositionally biased region" description="Polar residues" evidence="3">
    <location>
        <begin position="1340"/>
        <end position="1352"/>
    </location>
</feature>
<comment type="caution">
    <text evidence="5">The sequence shown here is derived from an EMBL/GenBank/DDBJ whole genome shotgun (WGS) entry which is preliminary data.</text>
</comment>
<keyword evidence="6" id="KW-1185">Reference proteome</keyword>
<dbReference type="PROSITE" id="PS50012">
    <property type="entry name" value="RCC1_3"/>
    <property type="match status" value="2"/>
</dbReference>
<name>A0A9P8AH92_9ASCO</name>
<reference evidence="5" key="1">
    <citation type="submission" date="2021-03" db="EMBL/GenBank/DDBJ databases">
        <authorList>
            <person name="Palmer J.M."/>
        </authorList>
    </citation>
    <scope>NUCLEOTIDE SEQUENCE</scope>
    <source>
        <strain evidence="5">ARV_011</strain>
    </source>
</reference>
<dbReference type="Pfam" id="PF13540">
    <property type="entry name" value="RCC1_2"/>
    <property type="match status" value="1"/>
</dbReference>
<evidence type="ECO:0000256" key="3">
    <source>
        <dbReference type="SAM" id="MobiDB-lite"/>
    </source>
</evidence>
<feature type="domain" description="BTB" evidence="4">
    <location>
        <begin position="726"/>
        <end position="809"/>
    </location>
</feature>
<dbReference type="InterPro" id="IPR051625">
    <property type="entry name" value="Signaling_Regulatory_Domain"/>
</dbReference>
<dbReference type="Gene3D" id="3.30.710.10">
    <property type="entry name" value="Potassium Channel Kv1.1, Chain A"/>
    <property type="match status" value="2"/>
</dbReference>
<feature type="repeat" description="RCC1" evidence="2">
    <location>
        <begin position="290"/>
        <end position="363"/>
    </location>
</feature>
<feature type="region of interest" description="Disordered" evidence="3">
    <location>
        <begin position="1314"/>
        <end position="1372"/>
    </location>
</feature>
<dbReference type="PANTHER" id="PTHR22872:SF2">
    <property type="entry name" value="INHIBITOR OF BRUTON TYROSINE KINASE"/>
    <property type="match status" value="1"/>
</dbReference>
<dbReference type="Pfam" id="PF00651">
    <property type="entry name" value="BTB"/>
    <property type="match status" value="1"/>
</dbReference>
<evidence type="ECO:0000313" key="5">
    <source>
        <dbReference type="EMBL" id="KAG7191907.1"/>
    </source>
</evidence>
<evidence type="ECO:0000313" key="6">
    <source>
        <dbReference type="Proteomes" id="UP000790833"/>
    </source>
</evidence>
<dbReference type="Gene3D" id="1.25.40.20">
    <property type="entry name" value="Ankyrin repeat-containing domain"/>
    <property type="match status" value="1"/>
</dbReference>
<dbReference type="InterPro" id="IPR011333">
    <property type="entry name" value="SKP1/BTB/POZ_sf"/>
</dbReference>
<dbReference type="SMART" id="SM00225">
    <property type="entry name" value="BTB"/>
    <property type="match status" value="2"/>
</dbReference>
<dbReference type="Gene3D" id="2.130.10.30">
    <property type="entry name" value="Regulator of chromosome condensation 1/beta-lactamase-inhibitor protein II"/>
    <property type="match status" value="1"/>
</dbReference>
<dbReference type="SUPFAM" id="SSF54695">
    <property type="entry name" value="POZ domain"/>
    <property type="match status" value="1"/>
</dbReference>
<sequence>MIVKVKPPHTNKESLPQKLVRLSKDELLQRDVLGRTILHVIVLCNRYDLLRHLLKNPFIKHIFLFIDYESGWNVLHYVVFYRRMQCLKCLQDYFRSDASGMTFGDLLRCKDRNRLTPMQLIHNNYKDLMLVPTCINETNEFELEKRIRRHRLVNEYDDPTNSWWCDARGGSEVYVFGANNNNNLGVGDTSDRIAPTRLSHKFFKANMTSHIHNFNGLPMPRYKEFRVSKYHSVLITRNRNVYTCGIGSYGRLGHSRGNLANQYNFKLVEDLKAETVAVSNNHTVVLGVDGGVYGWGANNYYQLGVIGPGNESRGGSLVDFPNAFEATPIHINTGELKNGGVLRRNPIKGVSVSKIHSLVYTDYEVYSWGLSIGQMGFSTDSSRTIDFRYKDETYKGQFQSKPKAISFRDEIKLVETCETCTCVITVLNDIHVLYNYQHIKLPKIPVKASDKQFDFFKPAVLTRARQIVKVCFRDLGYIALLMDSGDVLGFDLTKDIKSIKYSSIWKPYNEDMNVVDLDISHDGSIILCTRDGSVFRKNNGSKLRQNSISGTTMTPTFINTVTNTKFKRLDGINKVVKVSCDANFTSFGFIRDSMDALPLKVHLNDFLIDFSHLSCTMMAPEDRKQDQLFKSDHDGGANFYIRDFAYPHDNFDDDNDEMMVDNKSKSLDDILLSSFKSKYDYSKNKPPTSLETYKRWSLASPYVIPVDLTYWEEVFNKASTTSYSGYDCFFEFQDYPTIRIGAHKSVLKVRSVLCKKLFLDQEGSLFDNGHVRLFYDSSDSTLRFESGINLKVFLMLIHYIYTNEVVVLADDSYDHLDISPSENSPEYKALKSDFDNMVYTFQIGVNTSHSSTQLFVEKFGPALLNVEDGDKDLIVKLSDGQIKCHTYILICRSAYFETLFSQRWHEENHNNNNNNKTNELGLELENITCLQFETILRYLYGVCDAEVFNTVQSTVGNSFEFANFLLELMEIADQFLLLPLKTLCELALKDMITLDDVLVLTIHSDNLKAKKLFLNCAWILFDNLELLIFELSELSYTLLQKIEEQFEVLSKCRQSSSFDDLIKSKQHWFEDQGMVALFVNDVKGFNEIFMSDKKGYLSFKPLIDIKYDSKTNPPIDVQNKKRRSRKSSTRNSVNALNDLRNSLANDLVLERNHSENAIDDNDFETVVYGRRKSSSLKPIKQTSPPAAAIKLNLVSNIIVSSVGLKLTTSTGSVNLTNSSTPTQSSHDRFPSLGMAWKNGSTLSIGSSSGSPKATEVVAKGTTVVEEQRISETKTAINKKVLLKPIMRISQKQRKKLAQEANDETMASGFNQVPKAAASTPMAPWTAPNGGSGDYREKSVESSSTQRKLSLTLASLPMLGTTSKTTPTPTPTPSLTEIMLEESLRTEQQPVIQKTFLEIQQEEEFNRWWQEEAARVQREMGLNSEPKSTKKKNKKGSNKNHQEGDVKKRSRKPKNVTAK</sequence>
<gene>
    <name evidence="5" type="ORF">KQ657_002696</name>
</gene>
<feature type="region of interest" description="Disordered" evidence="3">
    <location>
        <begin position="1416"/>
        <end position="1458"/>
    </location>
</feature>
<proteinExistence type="predicted"/>
<dbReference type="PROSITE" id="PS50097">
    <property type="entry name" value="BTB"/>
    <property type="match status" value="2"/>
</dbReference>
<feature type="region of interest" description="Disordered" evidence="3">
    <location>
        <begin position="1113"/>
        <end position="1132"/>
    </location>
</feature>
<accession>A0A9P8AH92</accession>
<dbReference type="RefSeq" id="XP_043047459.1">
    <property type="nucleotide sequence ID" value="XM_043193450.1"/>
</dbReference>
<dbReference type="SUPFAM" id="SSF48403">
    <property type="entry name" value="Ankyrin repeat"/>
    <property type="match status" value="1"/>
</dbReference>
<dbReference type="GeneID" id="66116070"/>
<dbReference type="Proteomes" id="UP000790833">
    <property type="component" value="Unassembled WGS sequence"/>
</dbReference>
<feature type="compositionally biased region" description="Basic residues" evidence="3">
    <location>
        <begin position="1428"/>
        <end position="1437"/>
    </location>
</feature>
<dbReference type="SUPFAM" id="SSF50985">
    <property type="entry name" value="RCC1/BLIP-II"/>
    <property type="match status" value="1"/>
</dbReference>
<dbReference type="EMBL" id="JAHMUF010000022">
    <property type="protein sequence ID" value="KAG7191907.1"/>
    <property type="molecule type" value="Genomic_DNA"/>
</dbReference>
<feature type="compositionally biased region" description="Basic residues" evidence="3">
    <location>
        <begin position="1447"/>
        <end position="1458"/>
    </location>
</feature>
<dbReference type="InterPro" id="IPR036770">
    <property type="entry name" value="Ankyrin_rpt-contain_sf"/>
</dbReference>
<evidence type="ECO:0000256" key="1">
    <source>
        <dbReference type="ARBA" id="ARBA00022737"/>
    </source>
</evidence>
<dbReference type="PANTHER" id="PTHR22872">
    <property type="entry name" value="BTK-BINDING PROTEIN-RELATED"/>
    <property type="match status" value="1"/>
</dbReference>
<feature type="repeat" description="RCC1" evidence="2">
    <location>
        <begin position="171"/>
        <end position="238"/>
    </location>
</feature>
<protein>
    <recommendedName>
        <fullName evidence="4">BTB domain-containing protein</fullName>
    </recommendedName>
</protein>
<dbReference type="InterPro" id="IPR009091">
    <property type="entry name" value="RCC1/BLIP-II"/>
</dbReference>
<evidence type="ECO:0000256" key="2">
    <source>
        <dbReference type="PROSITE-ProRule" id="PRU00235"/>
    </source>
</evidence>
<evidence type="ECO:0000259" key="4">
    <source>
        <dbReference type="PROSITE" id="PS50097"/>
    </source>
</evidence>
<organism evidence="5 6">
    <name type="scientific">Scheffersomyces spartinae</name>
    <dbReference type="NCBI Taxonomy" id="45513"/>
    <lineage>
        <taxon>Eukaryota</taxon>
        <taxon>Fungi</taxon>
        <taxon>Dikarya</taxon>
        <taxon>Ascomycota</taxon>
        <taxon>Saccharomycotina</taxon>
        <taxon>Pichiomycetes</taxon>
        <taxon>Debaryomycetaceae</taxon>
        <taxon>Scheffersomyces</taxon>
    </lineage>
</organism>
<dbReference type="OrthoDB" id="1893551at2759"/>
<dbReference type="InterPro" id="IPR000408">
    <property type="entry name" value="Reg_chr_condens"/>
</dbReference>